<dbReference type="InterPro" id="IPR009048">
    <property type="entry name" value="A-macroglobulin_rcpt-bd"/>
</dbReference>
<dbReference type="SUPFAM" id="SSF81296">
    <property type="entry name" value="E set domains"/>
    <property type="match status" value="1"/>
</dbReference>
<keyword evidence="6" id="KW-1015">Disulfide bond</keyword>
<dbReference type="CDD" id="cd02897">
    <property type="entry name" value="A2M_2"/>
    <property type="match status" value="1"/>
</dbReference>
<dbReference type="SUPFAM" id="SSF49410">
    <property type="entry name" value="Alpha-macroglobulin receptor domain"/>
    <property type="match status" value="1"/>
</dbReference>
<dbReference type="EMBL" id="JACVVK020000607">
    <property type="protein sequence ID" value="KAK7463204.1"/>
    <property type="molecule type" value="Genomic_DNA"/>
</dbReference>
<evidence type="ECO:0000256" key="4">
    <source>
        <dbReference type="ARBA" id="ARBA00022900"/>
    </source>
</evidence>
<evidence type="ECO:0000313" key="10">
    <source>
        <dbReference type="Proteomes" id="UP001519460"/>
    </source>
</evidence>
<dbReference type="PROSITE" id="PS00477">
    <property type="entry name" value="ALPHA_2_MACROGLOBULIN"/>
    <property type="match status" value="1"/>
</dbReference>
<comment type="similarity">
    <text evidence="1">Belongs to the protease inhibitor I39 (alpha-2-macroglobulin) family.</text>
</comment>
<proteinExistence type="inferred from homology"/>
<sequence>MPNGMASGDRGPLKEVERVRNLFPETWLWLNTTVGANGSAVVHTTVPDTITSWITTAFATNLQTGLGVAPSSVKLTVFRSFFVSLTMPYSVIRGEHVVVQASVFNYLPSDVSVLVTLPGSHEYTSIVIGADGSETMSNDDQERTVMVKSNEQTVVYFPVIPTGIGSIDIEVSARSTLAADAAEGVPSEFTIPVFVNLDSSGSQTFSETFPVSLPSDVVDGSTRSRVKVTGDILGPSIDGLENLVRMPTGCGEQNMIKLAPDLYIANYLTSTGQITPALRERITFYLETGYQRELTYQRHDGAFSTFGNNDETGSTWLTAFVLRVFHEARPYVYVDSGVLQKAMTWVLKRQNQDGSFNEFGSIFDPEMRGHSTGLTSFVLLALLENQDVPFTNADIQAWRNATSRALQFLEAKYPDIPDDLSLALTSFALAKAGSSVADDAFTMLNSHAITEHGMTYWKSKTNTTTRTDPYVRWRPTHVRARPIDIQITSYALLTYAERGMFKEGMNILHWLTRQRNPYGGFASTQDTIVGLQAMTQFVQQAVPTGYDLHLDVKAGVSSPHFDIDPSNALVLQSKDLSFIPPEVTFNATGSGVAVAELDVFFNVETDVTEPAFEVSTVLLDDYLNSFKVMICTRWLLPGDSGMVVQEVGIPSGFAPDMSSVGNVAGVKRVEQKGRFLDVYFEKISKNSICYTVMFDRQSMVAHSQSSYVVTQDYYEPSKYTQ</sequence>
<dbReference type="InterPro" id="IPR036595">
    <property type="entry name" value="A-macroglobulin_rcpt-bd_sf"/>
</dbReference>
<dbReference type="InterPro" id="IPR008930">
    <property type="entry name" value="Terpenoid_cyclase/PrenylTrfase"/>
</dbReference>
<dbReference type="AlphaFoldDB" id="A0ABD0J6D1"/>
<name>A0ABD0J6D1_9CAEN</name>
<dbReference type="InterPro" id="IPR014756">
    <property type="entry name" value="Ig_E-set"/>
</dbReference>
<dbReference type="InterPro" id="IPR050473">
    <property type="entry name" value="A2M/Complement_sys"/>
</dbReference>
<dbReference type="Gene3D" id="1.50.10.20">
    <property type="match status" value="1"/>
</dbReference>
<dbReference type="InterPro" id="IPR019742">
    <property type="entry name" value="MacrogloblnA2_CS"/>
</dbReference>
<dbReference type="SMART" id="SM01360">
    <property type="entry name" value="A2M"/>
    <property type="match status" value="1"/>
</dbReference>
<dbReference type="InterPro" id="IPR047565">
    <property type="entry name" value="Alpha-macroglob_thiol-ester_cl"/>
</dbReference>
<evidence type="ECO:0000256" key="2">
    <source>
        <dbReference type="ARBA" id="ARBA00022690"/>
    </source>
</evidence>
<feature type="domain" description="Alpha-macroglobulin receptor-binding" evidence="8">
    <location>
        <begin position="640"/>
        <end position="719"/>
    </location>
</feature>
<gene>
    <name evidence="9" type="ORF">BaRGS_00038213</name>
</gene>
<dbReference type="PANTHER" id="PTHR11412:SF136">
    <property type="entry name" value="CD109 ANTIGEN"/>
    <property type="match status" value="1"/>
</dbReference>
<keyword evidence="3" id="KW-0732">Signal</keyword>
<dbReference type="InterPro" id="IPR013783">
    <property type="entry name" value="Ig-like_fold"/>
</dbReference>
<evidence type="ECO:0000256" key="5">
    <source>
        <dbReference type="ARBA" id="ARBA00022966"/>
    </source>
</evidence>
<dbReference type="Gene3D" id="2.20.130.20">
    <property type="match status" value="1"/>
</dbReference>
<comment type="caution">
    <text evidence="9">The sequence shown here is derived from an EMBL/GenBank/DDBJ whole genome shotgun (WGS) entry which is preliminary data.</text>
</comment>
<dbReference type="Pfam" id="PF00207">
    <property type="entry name" value="A2M"/>
    <property type="match status" value="1"/>
</dbReference>
<evidence type="ECO:0000256" key="3">
    <source>
        <dbReference type="ARBA" id="ARBA00022729"/>
    </source>
</evidence>
<keyword evidence="5" id="KW-0882">Thioester bond</keyword>
<evidence type="ECO:0000256" key="6">
    <source>
        <dbReference type="ARBA" id="ARBA00023157"/>
    </source>
</evidence>
<dbReference type="SUPFAM" id="SSF48239">
    <property type="entry name" value="Terpenoid cyclases/Protein prenyltransferases"/>
    <property type="match status" value="1"/>
</dbReference>
<dbReference type="GO" id="GO:0004867">
    <property type="term" value="F:serine-type endopeptidase inhibitor activity"/>
    <property type="evidence" value="ECO:0007669"/>
    <property type="project" value="UniProtKB-KW"/>
</dbReference>
<evidence type="ECO:0000256" key="1">
    <source>
        <dbReference type="ARBA" id="ARBA00010952"/>
    </source>
</evidence>
<evidence type="ECO:0000259" key="7">
    <source>
        <dbReference type="SMART" id="SM01360"/>
    </source>
</evidence>
<keyword evidence="2" id="KW-0646">Protease inhibitor</keyword>
<feature type="domain" description="Alpha-2-macroglobulin" evidence="7">
    <location>
        <begin position="26"/>
        <end position="117"/>
    </location>
</feature>
<dbReference type="PANTHER" id="PTHR11412">
    <property type="entry name" value="MACROGLOBULIN / COMPLEMENT"/>
    <property type="match status" value="1"/>
</dbReference>
<dbReference type="InterPro" id="IPR001599">
    <property type="entry name" value="Macroglobln_a2"/>
</dbReference>
<dbReference type="InterPro" id="IPR011626">
    <property type="entry name" value="Alpha-macroglobulin_TED"/>
</dbReference>
<dbReference type="Proteomes" id="UP001519460">
    <property type="component" value="Unassembled WGS sequence"/>
</dbReference>
<dbReference type="SMART" id="SM01361">
    <property type="entry name" value="A2M_recep"/>
    <property type="match status" value="1"/>
</dbReference>
<organism evidence="9 10">
    <name type="scientific">Batillaria attramentaria</name>
    <dbReference type="NCBI Taxonomy" id="370345"/>
    <lineage>
        <taxon>Eukaryota</taxon>
        <taxon>Metazoa</taxon>
        <taxon>Spiralia</taxon>
        <taxon>Lophotrochozoa</taxon>
        <taxon>Mollusca</taxon>
        <taxon>Gastropoda</taxon>
        <taxon>Caenogastropoda</taxon>
        <taxon>Sorbeoconcha</taxon>
        <taxon>Cerithioidea</taxon>
        <taxon>Batillariidae</taxon>
        <taxon>Batillaria</taxon>
    </lineage>
</organism>
<dbReference type="Pfam" id="PF07677">
    <property type="entry name" value="A2M_recep"/>
    <property type="match status" value="1"/>
</dbReference>
<accession>A0ABD0J6D1</accession>
<dbReference type="Gene3D" id="2.60.120.1540">
    <property type="match status" value="1"/>
</dbReference>
<evidence type="ECO:0000313" key="9">
    <source>
        <dbReference type="EMBL" id="KAK7463204.1"/>
    </source>
</evidence>
<reference evidence="9 10" key="1">
    <citation type="journal article" date="2023" name="Sci. Data">
        <title>Genome assembly of the Korean intertidal mud-creeper Batillaria attramentaria.</title>
        <authorList>
            <person name="Patra A.K."/>
            <person name="Ho P.T."/>
            <person name="Jun S."/>
            <person name="Lee S.J."/>
            <person name="Kim Y."/>
            <person name="Won Y.J."/>
        </authorList>
    </citation>
    <scope>NUCLEOTIDE SEQUENCE [LARGE SCALE GENOMIC DNA]</scope>
    <source>
        <strain evidence="9">Wonlab-2016</strain>
    </source>
</reference>
<dbReference type="InterPro" id="IPR041813">
    <property type="entry name" value="A2M_TED"/>
</dbReference>
<evidence type="ECO:0000259" key="8">
    <source>
        <dbReference type="SMART" id="SM01361"/>
    </source>
</evidence>
<protein>
    <submittedName>
        <fullName evidence="9">Uncharacterized protein</fullName>
    </submittedName>
</protein>
<dbReference type="SMART" id="SM01419">
    <property type="entry name" value="Thiol-ester_cl"/>
    <property type="match status" value="1"/>
</dbReference>
<dbReference type="Gene3D" id="2.60.40.10">
    <property type="entry name" value="Immunoglobulins"/>
    <property type="match status" value="1"/>
</dbReference>
<keyword evidence="10" id="KW-1185">Reference proteome</keyword>
<dbReference type="Gene3D" id="2.60.40.690">
    <property type="entry name" value="Alpha-macroglobulin, receptor-binding domain"/>
    <property type="match status" value="1"/>
</dbReference>
<dbReference type="Pfam" id="PF07678">
    <property type="entry name" value="TED_complement"/>
    <property type="match status" value="1"/>
</dbReference>
<keyword evidence="4" id="KW-0722">Serine protease inhibitor</keyword>